<gene>
    <name evidence="2" type="ORF">BDK92_5686</name>
</gene>
<feature type="transmembrane region" description="Helical" evidence="1">
    <location>
        <begin position="42"/>
        <end position="65"/>
    </location>
</feature>
<proteinExistence type="predicted"/>
<keyword evidence="3" id="KW-1185">Reference proteome</keyword>
<dbReference type="Pfam" id="PF06772">
    <property type="entry name" value="LtrA"/>
    <property type="match status" value="1"/>
</dbReference>
<feature type="transmembrane region" description="Helical" evidence="1">
    <location>
        <begin position="334"/>
        <end position="351"/>
    </location>
</feature>
<evidence type="ECO:0000256" key="1">
    <source>
        <dbReference type="SAM" id="Phobius"/>
    </source>
</evidence>
<dbReference type="PANTHER" id="PTHR36840:SF1">
    <property type="entry name" value="BLL5714 PROTEIN"/>
    <property type="match status" value="1"/>
</dbReference>
<dbReference type="OrthoDB" id="7698234at2"/>
<dbReference type="InterPro" id="IPR010640">
    <property type="entry name" value="Low_temperature_requirement_A"/>
</dbReference>
<evidence type="ECO:0000313" key="3">
    <source>
        <dbReference type="Proteomes" id="UP000277671"/>
    </source>
</evidence>
<keyword evidence="1" id="KW-1133">Transmembrane helix</keyword>
<dbReference type="RefSeq" id="WP_121159417.1">
    <property type="nucleotide sequence ID" value="NZ_RBKT01000001.1"/>
</dbReference>
<accession>A0A495JQP2</accession>
<dbReference type="AlphaFoldDB" id="A0A495JQP2"/>
<feature type="transmembrane region" description="Helical" evidence="1">
    <location>
        <begin position="277"/>
        <end position="297"/>
    </location>
</feature>
<keyword evidence="1" id="KW-0812">Transmembrane</keyword>
<dbReference type="EMBL" id="RBKT01000001">
    <property type="protein sequence ID" value="RKR91293.1"/>
    <property type="molecule type" value="Genomic_DNA"/>
</dbReference>
<feature type="transmembrane region" description="Helical" evidence="1">
    <location>
        <begin position="233"/>
        <end position="251"/>
    </location>
</feature>
<sequence length="391" mass="43068">MRRRSRLIRDLRRPKQMTFIELFFDLVYVFVLFRLSESLDERLTWVGAFEQLIMLMAAWWLWAYTNLLTDSLDSRTIWLQLLVLGSMYGALLFSTAIPEAFEQRGLLFALSYISINLARSCSLAIALRHDELGVRPLRAAFWFAVSAGPWLAGALFEGDARLVLWGVAIMIDYVSALSGWPTPGLGRTKPHELNLASGHFAERYRQFVIIALGATVALTGSTLHDSDFSPHRGAAFTFSFLISAGLFWVYFHRVREKLGPLFSGAPDPQIRTREAGLAHLVMVAGIVAASASVQLVIAEPREPCPAPWVALFVAGPALFLTGHALLARQLRGVAIPRLIGAAVLIAVAPALVGQSALFVNGITLLVLACVVGWDLRYAGIRPGEQALPLRF</sequence>
<reference evidence="2 3" key="1">
    <citation type="submission" date="2018-10" db="EMBL/GenBank/DDBJ databases">
        <title>Sequencing the genomes of 1000 actinobacteria strains.</title>
        <authorList>
            <person name="Klenk H.-P."/>
        </authorList>
    </citation>
    <scope>NUCLEOTIDE SEQUENCE [LARGE SCALE GENOMIC DNA]</scope>
    <source>
        <strain evidence="2 3">DSM 45175</strain>
    </source>
</reference>
<feature type="transmembrane region" description="Helical" evidence="1">
    <location>
        <begin position="204"/>
        <end position="221"/>
    </location>
</feature>
<feature type="transmembrane region" description="Helical" evidence="1">
    <location>
        <begin position="309"/>
        <end position="327"/>
    </location>
</feature>
<comment type="caution">
    <text evidence="2">The sequence shown here is derived from an EMBL/GenBank/DDBJ whole genome shotgun (WGS) entry which is preliminary data.</text>
</comment>
<feature type="transmembrane region" description="Helical" evidence="1">
    <location>
        <begin position="20"/>
        <end position="36"/>
    </location>
</feature>
<name>A0A495JQP2_9ACTN</name>
<feature type="transmembrane region" description="Helical" evidence="1">
    <location>
        <begin position="77"/>
        <end position="97"/>
    </location>
</feature>
<dbReference type="Proteomes" id="UP000277671">
    <property type="component" value="Unassembled WGS sequence"/>
</dbReference>
<organism evidence="2 3">
    <name type="scientific">Micromonospora pisi</name>
    <dbReference type="NCBI Taxonomy" id="589240"/>
    <lineage>
        <taxon>Bacteria</taxon>
        <taxon>Bacillati</taxon>
        <taxon>Actinomycetota</taxon>
        <taxon>Actinomycetes</taxon>
        <taxon>Micromonosporales</taxon>
        <taxon>Micromonosporaceae</taxon>
        <taxon>Micromonospora</taxon>
    </lineage>
</organism>
<protein>
    <submittedName>
        <fullName evidence="2">Low temperature requirement protein LtrA</fullName>
    </submittedName>
</protein>
<feature type="transmembrane region" description="Helical" evidence="1">
    <location>
        <begin position="162"/>
        <end position="183"/>
    </location>
</feature>
<keyword evidence="1" id="KW-0472">Membrane</keyword>
<evidence type="ECO:0000313" key="2">
    <source>
        <dbReference type="EMBL" id="RKR91293.1"/>
    </source>
</evidence>
<feature type="transmembrane region" description="Helical" evidence="1">
    <location>
        <begin position="357"/>
        <end position="375"/>
    </location>
</feature>
<dbReference type="PANTHER" id="PTHR36840">
    <property type="entry name" value="BLL5714 PROTEIN"/>
    <property type="match status" value="1"/>
</dbReference>